<proteinExistence type="predicted"/>
<dbReference type="PANTHER" id="PTHR21669">
    <property type="entry name" value="CAPZ-INTERACTING PROTEIN AND RELATED PROTEINS"/>
    <property type="match status" value="1"/>
</dbReference>
<reference evidence="2" key="1">
    <citation type="submission" date="2020-07" db="EMBL/GenBank/DDBJ databases">
        <authorList>
            <person name="Lin J."/>
        </authorList>
    </citation>
    <scope>NUCLEOTIDE SEQUENCE</scope>
</reference>
<organism evidence="2">
    <name type="scientific">Ananas comosus var. bracteatus</name>
    <name type="common">red pineapple</name>
    <dbReference type="NCBI Taxonomy" id="296719"/>
    <lineage>
        <taxon>Eukaryota</taxon>
        <taxon>Viridiplantae</taxon>
        <taxon>Streptophyta</taxon>
        <taxon>Embryophyta</taxon>
        <taxon>Tracheophyta</taxon>
        <taxon>Spermatophyta</taxon>
        <taxon>Magnoliopsida</taxon>
        <taxon>Liliopsida</taxon>
        <taxon>Poales</taxon>
        <taxon>Bromeliaceae</taxon>
        <taxon>Bromelioideae</taxon>
        <taxon>Ananas</taxon>
    </lineage>
</organism>
<dbReference type="GO" id="GO:0006325">
    <property type="term" value="P:chromatin organization"/>
    <property type="evidence" value="ECO:0007669"/>
    <property type="project" value="TreeGrafter"/>
</dbReference>
<evidence type="ECO:0000256" key="1">
    <source>
        <dbReference type="SAM" id="MobiDB-lite"/>
    </source>
</evidence>
<dbReference type="AlphaFoldDB" id="A0A6V7P541"/>
<gene>
    <name evidence="2" type="ORF">CB5_LOCUS9166</name>
</gene>
<evidence type="ECO:0000313" key="2">
    <source>
        <dbReference type="EMBL" id="CAD1825955.1"/>
    </source>
</evidence>
<protein>
    <submittedName>
        <fullName evidence="2">Uncharacterized protein</fullName>
    </submittedName>
</protein>
<feature type="region of interest" description="Disordered" evidence="1">
    <location>
        <begin position="1"/>
        <end position="22"/>
    </location>
</feature>
<accession>A0A6V7P541</accession>
<name>A0A6V7P541_ANACO</name>
<sequence length="120" mass="13484">MSLLHQASEQLDGSAGDFQEGINSNVRKDLKGGYRMDAAQEDRICDLYDLYVDGMDEDKGPQSRKLYVQVSGESVQVLEGRPHLHPRRTQSDVGSNVVFERKGRPVVIEFMNLGMILCLQ</sequence>
<feature type="compositionally biased region" description="Polar residues" evidence="1">
    <location>
        <begin position="1"/>
        <end position="11"/>
    </location>
</feature>
<dbReference type="PANTHER" id="PTHR21669:SF28">
    <property type="entry name" value="YEMANUCLEIN"/>
    <property type="match status" value="1"/>
</dbReference>
<dbReference type="EMBL" id="LR862145">
    <property type="protein sequence ID" value="CAD1825955.1"/>
    <property type="molecule type" value="Genomic_DNA"/>
</dbReference>
<dbReference type="GO" id="GO:0005634">
    <property type="term" value="C:nucleus"/>
    <property type="evidence" value="ECO:0007669"/>
    <property type="project" value="TreeGrafter"/>
</dbReference>